<dbReference type="Pfam" id="PF00994">
    <property type="entry name" value="MoCF_biosynth"/>
    <property type="match status" value="1"/>
</dbReference>
<dbReference type="InterPro" id="IPR038987">
    <property type="entry name" value="MoeA-like"/>
</dbReference>
<dbReference type="SMART" id="SM00852">
    <property type="entry name" value="MoCF_biosynth"/>
    <property type="match status" value="1"/>
</dbReference>
<dbReference type="InterPro" id="IPR001453">
    <property type="entry name" value="MoaB/Mog_dom"/>
</dbReference>
<dbReference type="Gene3D" id="3.40.980.10">
    <property type="entry name" value="MoaB/Mog-like domain"/>
    <property type="match status" value="1"/>
</dbReference>
<evidence type="ECO:0000256" key="1">
    <source>
        <dbReference type="ARBA" id="ARBA00002901"/>
    </source>
</evidence>
<evidence type="ECO:0000259" key="8">
    <source>
        <dbReference type="SMART" id="SM00852"/>
    </source>
</evidence>
<dbReference type="NCBIfam" id="NF045515">
    <property type="entry name" value="Glp_gephyrin"/>
    <property type="match status" value="1"/>
</dbReference>
<dbReference type="EC" id="2.10.1.1" evidence="7"/>
<dbReference type="Gene3D" id="3.90.105.10">
    <property type="entry name" value="Molybdopterin biosynthesis moea protein, domain 2"/>
    <property type="match status" value="1"/>
</dbReference>
<dbReference type="Gene3D" id="2.40.340.10">
    <property type="entry name" value="MoeA, C-terminal, domain IV"/>
    <property type="match status" value="1"/>
</dbReference>
<keyword evidence="7" id="KW-0479">Metal-binding</keyword>
<evidence type="ECO:0000256" key="6">
    <source>
        <dbReference type="ARBA" id="ARBA00047317"/>
    </source>
</evidence>
<dbReference type="InterPro" id="IPR005111">
    <property type="entry name" value="MoeA_C_domain_IV"/>
</dbReference>
<keyword evidence="7" id="KW-0460">Magnesium</keyword>
<dbReference type="Pfam" id="PF03453">
    <property type="entry name" value="MoeA_N"/>
    <property type="match status" value="1"/>
</dbReference>
<dbReference type="PANTHER" id="PTHR10192:SF5">
    <property type="entry name" value="GEPHYRIN"/>
    <property type="match status" value="1"/>
</dbReference>
<dbReference type="PANTHER" id="PTHR10192">
    <property type="entry name" value="MOLYBDOPTERIN BIOSYNTHESIS PROTEIN"/>
    <property type="match status" value="1"/>
</dbReference>
<evidence type="ECO:0000313" key="10">
    <source>
        <dbReference type="Proteomes" id="UP000237881"/>
    </source>
</evidence>
<dbReference type="GO" id="GO:0006777">
    <property type="term" value="P:Mo-molybdopterin cofactor biosynthetic process"/>
    <property type="evidence" value="ECO:0007669"/>
    <property type="project" value="UniProtKB-UniRule"/>
</dbReference>
<gene>
    <name evidence="9" type="ORF">C5C04_12515</name>
</gene>
<proteinExistence type="inferred from homology"/>
<dbReference type="InterPro" id="IPR036688">
    <property type="entry name" value="MoeA_C_domain_IV_sf"/>
</dbReference>
<dbReference type="Pfam" id="PF03454">
    <property type="entry name" value="MoeA_C"/>
    <property type="match status" value="1"/>
</dbReference>
<sequence length="419" mass="43578">MTSIHLHAARVRALLAPLATRGTHETLGLDPAAVAVDPGAYDRRVLARSVRSPLDLPRFDNSQMDGFAVRAADLDAATSEHPVALPASAPIPAGDRAPRHEAGTATPIMTGSAVPEGADAIVPIERVDPPHFPAEGSVAFTHPVMPATFIRARGSDALAGELALPAGTVLRSAHYGLLASLGLSEVEVLPRLRVLIVPTGNEIRPPGAVLEDAQIYDANGALLAEAVREAGALPIVAACTSDRAEELLALLAEHAGGTDLVITVGGVSAGAYEAVRDALGPAGSEFGHVEMQPGGPQGLGRARVADGLHLPVVSLPGNPVSALVSFEVFLRPVLRSLAGRVPAERPRLRARLGTNLDSPAHLHQIRRGVLDDEGFVHPIGGPSSHLLASYARSTVLIHVPVGTDHAETGDTVEIWRIDD</sequence>
<evidence type="ECO:0000256" key="3">
    <source>
        <dbReference type="ARBA" id="ARBA00010763"/>
    </source>
</evidence>
<dbReference type="SUPFAM" id="SSF63867">
    <property type="entry name" value="MoeA C-terminal domain-like"/>
    <property type="match status" value="1"/>
</dbReference>
<dbReference type="AlphaFoldDB" id="A0ABD6W6E4"/>
<keyword evidence="5 7" id="KW-0501">Molybdenum cofactor biosynthesis</keyword>
<dbReference type="InterPro" id="IPR036425">
    <property type="entry name" value="MoaB/Mog-like_dom_sf"/>
</dbReference>
<dbReference type="SUPFAM" id="SSF53218">
    <property type="entry name" value="Molybdenum cofactor biosynthesis proteins"/>
    <property type="match status" value="1"/>
</dbReference>
<dbReference type="CDD" id="cd00887">
    <property type="entry name" value="MoeA"/>
    <property type="match status" value="1"/>
</dbReference>
<organism evidence="9 10">
    <name type="scientific">Rathayibacter rathayi</name>
    <name type="common">Corynebacterium rathayi</name>
    <dbReference type="NCBI Taxonomy" id="33887"/>
    <lineage>
        <taxon>Bacteria</taxon>
        <taxon>Bacillati</taxon>
        <taxon>Actinomycetota</taxon>
        <taxon>Actinomycetes</taxon>
        <taxon>Micrococcales</taxon>
        <taxon>Microbacteriaceae</taxon>
        <taxon>Rathayibacter</taxon>
    </lineage>
</organism>
<keyword evidence="7" id="KW-0808">Transferase</keyword>
<dbReference type="GO" id="GO:0046872">
    <property type="term" value="F:metal ion binding"/>
    <property type="evidence" value="ECO:0007669"/>
    <property type="project" value="UniProtKB-UniRule"/>
</dbReference>
<protein>
    <recommendedName>
        <fullName evidence="7">Molybdopterin molybdenumtransferase</fullName>
        <ecNumber evidence="7">2.10.1.1</ecNumber>
    </recommendedName>
</protein>
<comment type="similarity">
    <text evidence="3 7">Belongs to the MoeA family.</text>
</comment>
<dbReference type="InterPro" id="IPR036135">
    <property type="entry name" value="MoeA_linker/N_sf"/>
</dbReference>
<dbReference type="SUPFAM" id="SSF63882">
    <property type="entry name" value="MoeA N-terminal region -like"/>
    <property type="match status" value="1"/>
</dbReference>
<feature type="domain" description="MoaB/Mog" evidence="8">
    <location>
        <begin position="195"/>
        <end position="336"/>
    </location>
</feature>
<reference evidence="9 10" key="1">
    <citation type="submission" date="2018-02" db="EMBL/GenBank/DDBJ databases">
        <title>Bacteriophage NCPPB3778 and a type I-E CRISPR drive the evolution of the US Biological Select Agent, Rathayibacter toxicus.</title>
        <authorList>
            <person name="Davis E.W.II."/>
            <person name="Tabima J.F."/>
            <person name="Weisberg A.J."/>
            <person name="Lopes L.D."/>
            <person name="Wiseman M.S."/>
            <person name="Wiseman M.S."/>
            <person name="Pupko T."/>
            <person name="Belcher M.S."/>
            <person name="Sechler A.J."/>
            <person name="Tancos M.A."/>
            <person name="Schroeder B.K."/>
            <person name="Murray T.D."/>
            <person name="Luster D.G."/>
            <person name="Schneider W.L."/>
            <person name="Rogers E."/>
            <person name="Andreote F.D."/>
            <person name="Grunwald N.J."/>
            <person name="Putnam M.L."/>
            <person name="Chang J.H."/>
        </authorList>
    </citation>
    <scope>NUCLEOTIDE SEQUENCE [LARGE SCALE GENOMIC DNA]</scope>
    <source>
        <strain evidence="9 10">AY1I9</strain>
    </source>
</reference>
<evidence type="ECO:0000256" key="2">
    <source>
        <dbReference type="ARBA" id="ARBA00005046"/>
    </source>
</evidence>
<evidence type="ECO:0000256" key="4">
    <source>
        <dbReference type="ARBA" id="ARBA00022505"/>
    </source>
</evidence>
<evidence type="ECO:0000313" key="9">
    <source>
        <dbReference type="EMBL" id="PPF11150.1"/>
    </source>
</evidence>
<dbReference type="InterPro" id="IPR005110">
    <property type="entry name" value="MoeA_linker/N"/>
</dbReference>
<dbReference type="Gene3D" id="2.170.190.11">
    <property type="entry name" value="Molybdopterin biosynthesis moea protein, domain 3"/>
    <property type="match status" value="1"/>
</dbReference>
<comment type="pathway">
    <text evidence="2 7">Cofactor biosynthesis; molybdopterin biosynthesis.</text>
</comment>
<dbReference type="EMBL" id="PSUL01000036">
    <property type="protein sequence ID" value="PPF11150.1"/>
    <property type="molecule type" value="Genomic_DNA"/>
</dbReference>
<name>A0ABD6W6E4_RATRA</name>
<dbReference type="RefSeq" id="WP_104326717.1">
    <property type="nucleotide sequence ID" value="NZ_PSUL01000036.1"/>
</dbReference>
<keyword evidence="4 7" id="KW-0500">Molybdenum</keyword>
<comment type="cofactor">
    <cofactor evidence="7">
        <name>Mg(2+)</name>
        <dbReference type="ChEBI" id="CHEBI:18420"/>
    </cofactor>
</comment>
<evidence type="ECO:0000256" key="7">
    <source>
        <dbReference type="RuleBase" id="RU365090"/>
    </source>
</evidence>
<comment type="catalytic activity">
    <reaction evidence="6">
        <text>adenylyl-molybdopterin + molybdate = Mo-molybdopterin + AMP + H(+)</text>
        <dbReference type="Rhea" id="RHEA:35047"/>
        <dbReference type="ChEBI" id="CHEBI:15378"/>
        <dbReference type="ChEBI" id="CHEBI:36264"/>
        <dbReference type="ChEBI" id="CHEBI:62727"/>
        <dbReference type="ChEBI" id="CHEBI:71302"/>
        <dbReference type="ChEBI" id="CHEBI:456215"/>
        <dbReference type="EC" id="2.10.1.1"/>
    </reaction>
</comment>
<evidence type="ECO:0000256" key="5">
    <source>
        <dbReference type="ARBA" id="ARBA00023150"/>
    </source>
</evidence>
<comment type="caution">
    <text evidence="9">The sequence shown here is derived from an EMBL/GenBank/DDBJ whole genome shotgun (WGS) entry which is preliminary data.</text>
</comment>
<dbReference type="GO" id="GO:0061599">
    <property type="term" value="F:molybdopterin molybdotransferase activity"/>
    <property type="evidence" value="ECO:0007669"/>
    <property type="project" value="UniProtKB-UniRule"/>
</dbReference>
<comment type="function">
    <text evidence="1 7">Catalyzes the insertion of molybdate into adenylated molybdopterin with the concomitant release of AMP.</text>
</comment>
<dbReference type="Proteomes" id="UP000237881">
    <property type="component" value="Unassembled WGS sequence"/>
</dbReference>
<accession>A0ABD6W6E4</accession>